<evidence type="ECO:0000313" key="2">
    <source>
        <dbReference type="EMBL" id="GAA3238261.1"/>
    </source>
</evidence>
<keyword evidence="3" id="KW-1185">Reference proteome</keyword>
<dbReference type="RefSeq" id="WP_344838091.1">
    <property type="nucleotide sequence ID" value="NZ_BAAAUV010000034.1"/>
</dbReference>
<keyword evidence="1" id="KW-0472">Membrane</keyword>
<keyword evidence="1" id="KW-0812">Transmembrane</keyword>
<feature type="transmembrane region" description="Helical" evidence="1">
    <location>
        <begin position="70"/>
        <end position="89"/>
    </location>
</feature>
<reference evidence="3" key="1">
    <citation type="journal article" date="2019" name="Int. J. Syst. Evol. Microbiol.">
        <title>The Global Catalogue of Microorganisms (GCM) 10K type strain sequencing project: providing services to taxonomists for standard genome sequencing and annotation.</title>
        <authorList>
            <consortium name="The Broad Institute Genomics Platform"/>
            <consortium name="The Broad Institute Genome Sequencing Center for Infectious Disease"/>
            <person name="Wu L."/>
            <person name="Ma J."/>
        </authorList>
    </citation>
    <scope>NUCLEOTIDE SEQUENCE [LARGE SCALE GENOMIC DNA]</scope>
    <source>
        <strain evidence="3">JCM 9377</strain>
    </source>
</reference>
<organism evidence="2 3">
    <name type="scientific">Actinocorallia longicatena</name>
    <dbReference type="NCBI Taxonomy" id="111803"/>
    <lineage>
        <taxon>Bacteria</taxon>
        <taxon>Bacillati</taxon>
        <taxon>Actinomycetota</taxon>
        <taxon>Actinomycetes</taxon>
        <taxon>Streptosporangiales</taxon>
        <taxon>Thermomonosporaceae</taxon>
        <taxon>Actinocorallia</taxon>
    </lineage>
</organism>
<dbReference type="EMBL" id="BAAAUV010000034">
    <property type="protein sequence ID" value="GAA3238261.1"/>
    <property type="molecule type" value="Genomic_DNA"/>
</dbReference>
<feature type="transmembrane region" description="Helical" evidence="1">
    <location>
        <begin position="22"/>
        <end position="49"/>
    </location>
</feature>
<comment type="caution">
    <text evidence="2">The sequence shown here is derived from an EMBL/GenBank/DDBJ whole genome shotgun (WGS) entry which is preliminary data.</text>
</comment>
<proteinExistence type="predicted"/>
<evidence type="ECO:0000256" key="1">
    <source>
        <dbReference type="SAM" id="Phobius"/>
    </source>
</evidence>
<evidence type="ECO:0000313" key="3">
    <source>
        <dbReference type="Proteomes" id="UP001501237"/>
    </source>
</evidence>
<protein>
    <submittedName>
        <fullName evidence="2">Uncharacterized protein</fullName>
    </submittedName>
</protein>
<dbReference type="Proteomes" id="UP001501237">
    <property type="component" value="Unassembled WGS sequence"/>
</dbReference>
<sequence length="107" mass="11118">MSREFERLELARMLAALPGERAVAAVALLLVGQVLRIVGIIAVSFATLLMPITDVISSRRCALVRTIGEMSVAVIGRTALVAVVLVHALDAAVLSVLGADGGGAAWR</sequence>
<name>A0ABP6QMW6_9ACTN</name>
<gene>
    <name evidence="2" type="ORF">GCM10010468_73740</name>
</gene>
<accession>A0ABP6QMW6</accession>
<keyword evidence="1" id="KW-1133">Transmembrane helix</keyword>